<evidence type="ECO:0000256" key="6">
    <source>
        <dbReference type="ARBA" id="ARBA00022723"/>
    </source>
</evidence>
<evidence type="ECO:0000256" key="7">
    <source>
        <dbReference type="ARBA" id="ARBA00023002"/>
    </source>
</evidence>
<keyword evidence="4" id="KW-0285">Flavoprotein</keyword>
<dbReference type="GO" id="GO:0051536">
    <property type="term" value="F:iron-sulfur cluster binding"/>
    <property type="evidence" value="ECO:0007669"/>
    <property type="project" value="UniProtKB-KW"/>
</dbReference>
<evidence type="ECO:0000256" key="2">
    <source>
        <dbReference type="ARBA" id="ARBA00001966"/>
    </source>
</evidence>
<accession>A0AA43RJ65</accession>
<comment type="cofactor">
    <cofactor evidence="1">
        <name>FMN</name>
        <dbReference type="ChEBI" id="CHEBI:58210"/>
    </cofactor>
</comment>
<comment type="cofactor">
    <cofactor evidence="2">
        <name>[4Fe-4S] cluster</name>
        <dbReference type="ChEBI" id="CHEBI:49883"/>
    </cofactor>
</comment>
<feature type="domain" description="FAD/NAD(P)-binding" evidence="11">
    <location>
        <begin position="369"/>
        <end position="590"/>
    </location>
</feature>
<protein>
    <submittedName>
        <fullName evidence="12">FAD-dependent oxidoreductase</fullName>
    </submittedName>
</protein>
<evidence type="ECO:0000259" key="10">
    <source>
        <dbReference type="Pfam" id="PF00724"/>
    </source>
</evidence>
<feature type="domain" description="NADH:flavin oxidoreductase/NADH oxidase N-terminal" evidence="10">
    <location>
        <begin position="4"/>
        <end position="321"/>
    </location>
</feature>
<gene>
    <name evidence="12" type="ORF">Q3982_02290</name>
</gene>
<dbReference type="Gene3D" id="3.40.50.720">
    <property type="entry name" value="NAD(P)-binding Rossmann-like Domain"/>
    <property type="match status" value="1"/>
</dbReference>
<keyword evidence="8" id="KW-0408">Iron</keyword>
<dbReference type="PANTHER" id="PTHR42917">
    <property type="entry name" value="2,4-DIENOYL-COA REDUCTASE"/>
    <property type="match status" value="1"/>
</dbReference>
<dbReference type="InterPro" id="IPR051793">
    <property type="entry name" value="NADH:flavin_oxidoreductase"/>
</dbReference>
<keyword evidence="13" id="KW-1185">Reference proteome</keyword>
<keyword evidence="9" id="KW-0411">Iron-sulfur</keyword>
<dbReference type="InterPro" id="IPR023753">
    <property type="entry name" value="FAD/NAD-binding_dom"/>
</dbReference>
<dbReference type="EMBL" id="JAUMVS010000021">
    <property type="protein sequence ID" value="MDO4841490.1"/>
    <property type="molecule type" value="Genomic_DNA"/>
</dbReference>
<dbReference type="Pfam" id="PF00724">
    <property type="entry name" value="Oxidored_FMN"/>
    <property type="match status" value="1"/>
</dbReference>
<evidence type="ECO:0000313" key="12">
    <source>
        <dbReference type="EMBL" id="MDO4841490.1"/>
    </source>
</evidence>
<dbReference type="GO" id="GO:0016491">
    <property type="term" value="F:oxidoreductase activity"/>
    <property type="evidence" value="ECO:0007669"/>
    <property type="project" value="UniProtKB-KW"/>
</dbReference>
<evidence type="ECO:0000313" key="13">
    <source>
        <dbReference type="Proteomes" id="UP001168575"/>
    </source>
</evidence>
<organism evidence="12 13">
    <name type="scientific">Phoenicibacter congonensis</name>
    <dbReference type="NCBI Taxonomy" id="1944646"/>
    <lineage>
        <taxon>Bacteria</taxon>
        <taxon>Bacillati</taxon>
        <taxon>Actinomycetota</taxon>
        <taxon>Coriobacteriia</taxon>
        <taxon>Eggerthellales</taxon>
        <taxon>Eggerthellaceae</taxon>
        <taxon>Phoenicibacter</taxon>
    </lineage>
</organism>
<dbReference type="Pfam" id="PF07992">
    <property type="entry name" value="Pyr_redox_2"/>
    <property type="match status" value="1"/>
</dbReference>
<dbReference type="InterPro" id="IPR036188">
    <property type="entry name" value="FAD/NAD-bd_sf"/>
</dbReference>
<evidence type="ECO:0000256" key="1">
    <source>
        <dbReference type="ARBA" id="ARBA00001917"/>
    </source>
</evidence>
<keyword evidence="5" id="KW-0288">FMN</keyword>
<dbReference type="PANTHER" id="PTHR42917:SF2">
    <property type="entry name" value="2,4-DIENOYL-COA REDUCTASE [(2E)-ENOYL-COA-PRODUCING]"/>
    <property type="match status" value="1"/>
</dbReference>
<keyword evidence="7" id="KW-0560">Oxidoreductase</keyword>
<evidence type="ECO:0000256" key="3">
    <source>
        <dbReference type="ARBA" id="ARBA00011048"/>
    </source>
</evidence>
<dbReference type="AlphaFoldDB" id="A0AA43RJ65"/>
<dbReference type="InterPro" id="IPR001155">
    <property type="entry name" value="OxRdtase_FMN_N"/>
</dbReference>
<dbReference type="SUPFAM" id="SSF51905">
    <property type="entry name" value="FAD/NAD(P)-binding domain"/>
    <property type="match status" value="1"/>
</dbReference>
<dbReference type="InterPro" id="IPR013785">
    <property type="entry name" value="Aldolase_TIM"/>
</dbReference>
<evidence type="ECO:0000256" key="8">
    <source>
        <dbReference type="ARBA" id="ARBA00023004"/>
    </source>
</evidence>
<evidence type="ECO:0000256" key="9">
    <source>
        <dbReference type="ARBA" id="ARBA00023014"/>
    </source>
</evidence>
<comment type="similarity">
    <text evidence="3">In the N-terminal section; belongs to the NADH:flavin oxidoreductase/NADH oxidase family.</text>
</comment>
<dbReference type="GO" id="GO:0046872">
    <property type="term" value="F:metal ion binding"/>
    <property type="evidence" value="ECO:0007669"/>
    <property type="project" value="UniProtKB-KW"/>
</dbReference>
<proteinExistence type="inferred from homology"/>
<reference evidence="12" key="1">
    <citation type="submission" date="2023-07" db="EMBL/GenBank/DDBJ databases">
        <title>Between Cages and Wild: Unraveling the Impact of Captivity on Animal Microbiomes and Antimicrobial Resistance.</title>
        <authorList>
            <person name="Schmartz G.P."/>
            <person name="Rehner J."/>
            <person name="Schuff M.J."/>
            <person name="Becker S.L."/>
            <person name="Kravczyk M."/>
            <person name="Gurevich A."/>
            <person name="Francke R."/>
            <person name="Mueller R."/>
            <person name="Keller V."/>
            <person name="Keller A."/>
        </authorList>
    </citation>
    <scope>NUCLEOTIDE SEQUENCE</scope>
    <source>
        <strain evidence="12">S12M_St_49</strain>
    </source>
</reference>
<dbReference type="CDD" id="cd02803">
    <property type="entry name" value="OYE_like_FMN_family"/>
    <property type="match status" value="1"/>
</dbReference>
<comment type="caution">
    <text evidence="12">The sequence shown here is derived from an EMBL/GenBank/DDBJ whole genome shotgun (WGS) entry which is preliminary data.</text>
</comment>
<dbReference type="Gene3D" id="3.50.50.60">
    <property type="entry name" value="FAD/NAD(P)-binding domain"/>
    <property type="match status" value="1"/>
</dbReference>
<dbReference type="GO" id="GO:0010181">
    <property type="term" value="F:FMN binding"/>
    <property type="evidence" value="ECO:0007669"/>
    <property type="project" value="InterPro"/>
</dbReference>
<dbReference type="SUPFAM" id="SSF51395">
    <property type="entry name" value="FMN-linked oxidoreductases"/>
    <property type="match status" value="1"/>
</dbReference>
<evidence type="ECO:0000256" key="4">
    <source>
        <dbReference type="ARBA" id="ARBA00022630"/>
    </source>
</evidence>
<sequence length="642" mass="69286">MFEKLLSPITIRDVTINGRAMLSACGTRFSDDRIVNDRHIAYHVAKVKGGCPLNMIEVTGVHPGSDASMFLSLAKDEYVPGVKRLVDAIHEAGGKAGIQIYQGGLGVCFDSECPMLMPDLMDEEEILDVIEAFGHAARRAVEAGVDLIEIHCAHQYLIHSFLSPAFNHRSDEWGGPFENRVKFPLACIKKVRENIPEGMPLFIRTSLQDDFLSPGLSVEDCIAFCKLAKEAGVDVLDLSRGNMATAANKFEVPPVDMTRGFNLELAARFKEETGMIVIGVGRINDPYVAEKALEKVDMVVMSRAQIADPEFFKKVREGRLDDINRCIGCNEGCLDGFANLEMPHISCTRNPQVGLEGECPIEPAAEPKTVLIAGGGTAGMMAAKILKQEGHNPIICEASDKLGGALLLGGAIERTSEYRKAIESSARQLERAGVDIRLNTTVTPDLIKQIKPDAVFCCLGAVPETPDFSKGKANVVQARDVLAGKVHVGGKVVVIGANGTGIMAGEFVKLADPERNDVTLINRAIVVGVDLGSARKQAHATILEDEGLKQSVSTDVTDIVDGKVIGVRDGETVEFPYDYAILATGCVSKDYADLENACAQLGIGFEVLGDAKEVRRAFEAAAEGFAAARRMNDPEYIKKITK</sequence>
<dbReference type="Proteomes" id="UP001168575">
    <property type="component" value="Unassembled WGS sequence"/>
</dbReference>
<dbReference type="Gene3D" id="3.20.20.70">
    <property type="entry name" value="Aldolase class I"/>
    <property type="match status" value="1"/>
</dbReference>
<name>A0AA43RJ65_9ACTN</name>
<evidence type="ECO:0000259" key="11">
    <source>
        <dbReference type="Pfam" id="PF07992"/>
    </source>
</evidence>
<evidence type="ECO:0000256" key="5">
    <source>
        <dbReference type="ARBA" id="ARBA00022643"/>
    </source>
</evidence>
<keyword evidence="6" id="KW-0479">Metal-binding</keyword>